<sequence>MKRFDTVLFDFDGTIMNTNEVILRSWQHTFQTIEHRDEDVAKIIKTFGEPLEVTMKKFFPDVPVDEAVEIYRSYHRDNFGDLITVFPGMKNLLRQVKERGEKTGLVTSRLAYTTKQGLEKYDLKDYFDVVVTAEDTKKHKPDPEPVNIALKKLHSLPGNSIMLGDTMFDILCAKNAGVTSVLVGWSLALKSGDDFGEDAPDHVIRKAAELLELL</sequence>
<dbReference type="GO" id="GO:0008967">
    <property type="term" value="F:phosphoglycolate phosphatase activity"/>
    <property type="evidence" value="ECO:0007669"/>
    <property type="project" value="TreeGrafter"/>
</dbReference>
<dbReference type="InterPro" id="IPR041492">
    <property type="entry name" value="HAD_2"/>
</dbReference>
<dbReference type="AlphaFoldDB" id="A0A923NDC8"/>
<dbReference type="PRINTS" id="PR00413">
    <property type="entry name" value="HADHALOGNASE"/>
</dbReference>
<dbReference type="SFLD" id="SFLDS00003">
    <property type="entry name" value="Haloacid_Dehalogenase"/>
    <property type="match status" value="1"/>
</dbReference>
<dbReference type="Proteomes" id="UP000644115">
    <property type="component" value="Unassembled WGS sequence"/>
</dbReference>
<dbReference type="GO" id="GO:0006281">
    <property type="term" value="P:DNA repair"/>
    <property type="evidence" value="ECO:0007669"/>
    <property type="project" value="TreeGrafter"/>
</dbReference>
<dbReference type="InterPro" id="IPR023214">
    <property type="entry name" value="HAD_sf"/>
</dbReference>
<dbReference type="GO" id="GO:0005829">
    <property type="term" value="C:cytosol"/>
    <property type="evidence" value="ECO:0007669"/>
    <property type="project" value="TreeGrafter"/>
</dbReference>
<organism evidence="1 2">
    <name type="scientific">Lentihominibacter faecis</name>
    <dbReference type="NCBI Taxonomy" id="2764712"/>
    <lineage>
        <taxon>Bacteria</taxon>
        <taxon>Bacillati</taxon>
        <taxon>Bacillota</taxon>
        <taxon>Clostridia</taxon>
        <taxon>Peptostreptococcales</taxon>
        <taxon>Anaerovoracaceae</taxon>
        <taxon>Lentihominibacter</taxon>
    </lineage>
</organism>
<proteinExistence type="predicted"/>
<dbReference type="Gene3D" id="3.40.50.1000">
    <property type="entry name" value="HAD superfamily/HAD-like"/>
    <property type="match status" value="1"/>
</dbReference>
<name>A0A923NDC8_9FIRM</name>
<dbReference type="SFLD" id="SFLDG01135">
    <property type="entry name" value="C1.5.6:_HAD__Beta-PGM__Phospha"/>
    <property type="match status" value="1"/>
</dbReference>
<dbReference type="InterPro" id="IPR006439">
    <property type="entry name" value="HAD-SF_hydro_IA"/>
</dbReference>
<evidence type="ECO:0000313" key="2">
    <source>
        <dbReference type="Proteomes" id="UP000644115"/>
    </source>
</evidence>
<reference evidence="1" key="1">
    <citation type="submission" date="2020-08" db="EMBL/GenBank/DDBJ databases">
        <authorList>
            <person name="Liu C."/>
            <person name="Sun Q."/>
        </authorList>
    </citation>
    <scope>NUCLEOTIDE SEQUENCE</scope>
    <source>
        <strain evidence="1">BX16</strain>
    </source>
</reference>
<gene>
    <name evidence="1" type="ORF">H8876_03460</name>
</gene>
<dbReference type="SUPFAM" id="SSF56784">
    <property type="entry name" value="HAD-like"/>
    <property type="match status" value="1"/>
</dbReference>
<dbReference type="NCBIfam" id="TIGR01549">
    <property type="entry name" value="HAD-SF-IA-v1"/>
    <property type="match status" value="1"/>
</dbReference>
<dbReference type="SFLD" id="SFLDG01129">
    <property type="entry name" value="C1.5:_HAD__Beta-PGM__Phosphata"/>
    <property type="match status" value="1"/>
</dbReference>
<evidence type="ECO:0000313" key="1">
    <source>
        <dbReference type="EMBL" id="MBC5999056.1"/>
    </source>
</evidence>
<dbReference type="InterPro" id="IPR023198">
    <property type="entry name" value="PGP-like_dom2"/>
</dbReference>
<dbReference type="InterPro" id="IPR036412">
    <property type="entry name" value="HAD-like_sf"/>
</dbReference>
<dbReference type="RefSeq" id="WP_249286537.1">
    <property type="nucleotide sequence ID" value="NZ_JACRWC010000048.1"/>
</dbReference>
<comment type="caution">
    <text evidence="1">The sequence shown here is derived from an EMBL/GenBank/DDBJ whole genome shotgun (WGS) entry which is preliminary data.</text>
</comment>
<keyword evidence="1" id="KW-0378">Hydrolase</keyword>
<dbReference type="PANTHER" id="PTHR43434:SF26">
    <property type="entry name" value="PYROPHOSPHATASE PPAX"/>
    <property type="match status" value="1"/>
</dbReference>
<protein>
    <submittedName>
        <fullName evidence="1">HAD-IA family hydrolase</fullName>
    </submittedName>
</protein>
<dbReference type="PANTHER" id="PTHR43434">
    <property type="entry name" value="PHOSPHOGLYCOLATE PHOSPHATASE"/>
    <property type="match status" value="1"/>
</dbReference>
<dbReference type="EMBL" id="JACRWC010000048">
    <property type="protein sequence ID" value="MBC5999056.1"/>
    <property type="molecule type" value="Genomic_DNA"/>
</dbReference>
<accession>A0A923NDC8</accession>
<dbReference type="InterPro" id="IPR050155">
    <property type="entry name" value="HAD-like_hydrolase_sf"/>
</dbReference>
<dbReference type="Pfam" id="PF13419">
    <property type="entry name" value="HAD_2"/>
    <property type="match status" value="1"/>
</dbReference>
<dbReference type="Gene3D" id="1.10.150.240">
    <property type="entry name" value="Putative phosphatase, domain 2"/>
    <property type="match status" value="1"/>
</dbReference>
<keyword evidence="2" id="KW-1185">Reference proteome</keyword>